<protein>
    <submittedName>
        <fullName evidence="17">PlsC domain-containing protein</fullName>
    </submittedName>
</protein>
<comment type="subcellular location">
    <subcellularLocation>
        <location evidence="1">Membrane</location>
    </subcellularLocation>
</comment>
<evidence type="ECO:0000256" key="8">
    <source>
        <dbReference type="ARBA" id="ARBA00023098"/>
    </source>
</evidence>
<name>A0A0N4ZVJ9_PARTI</name>
<accession>A0A0N4ZVJ9</accession>
<dbReference type="AlphaFoldDB" id="A0A0N4ZVJ9"/>
<reference evidence="17" key="1">
    <citation type="submission" date="2017-02" db="UniProtKB">
        <authorList>
            <consortium name="WormBaseParasite"/>
        </authorList>
    </citation>
    <scope>IDENTIFICATION</scope>
</reference>
<evidence type="ECO:0000256" key="6">
    <source>
        <dbReference type="ARBA" id="ARBA00022692"/>
    </source>
</evidence>
<dbReference type="GO" id="GO:0005783">
    <property type="term" value="C:endoplasmic reticulum"/>
    <property type="evidence" value="ECO:0007669"/>
    <property type="project" value="TreeGrafter"/>
</dbReference>
<keyword evidence="4" id="KW-0444">Lipid biosynthesis</keyword>
<dbReference type="Proteomes" id="UP000038045">
    <property type="component" value="Unplaced"/>
</dbReference>
<sequence length="430" mass="49736">MLHLLLNLIYIYWIGILSIVGSVIFLSGFGLSTGVGQESVNILCLLFKWASKIHENIEESVEESFYYFKAGFEVIIDDEVTSRFKAETLLSWNLLSRTKSKYIHVNWRVTLLWVVGWITRYTVLLHIRLTIFFFGLGLLIVTTTLVGFINESPFKRWLNSRVMLMCNRIFSRSFGSVIRFHDRHNKAKTSGICVANHTSPIDVMILSCDNCYAMIGQKHNGFLGFLQKTLSRSTEHIWFERSESKDRLAVSRRMQEHVNDSNKLPIIIFPEGTCINNTSVMQFKKGSFEIASTIYPIAMKYDAHLGDAFWNSSSEGWIKYLWMMMTSWTIICDVWYLPPMTKNENESAISFAKRVKKVIANKGGLVDLEWDGQLKRTKVSEKLINEHQKMYFNHLERRTSISCFSKEILSIKNLNNENNDNYLTTTDVKG</sequence>
<evidence type="ECO:0000313" key="16">
    <source>
        <dbReference type="Proteomes" id="UP000038045"/>
    </source>
</evidence>
<dbReference type="Pfam" id="PF01553">
    <property type="entry name" value="Acyltransferase"/>
    <property type="match status" value="1"/>
</dbReference>
<evidence type="ECO:0000256" key="5">
    <source>
        <dbReference type="ARBA" id="ARBA00022679"/>
    </source>
</evidence>
<dbReference type="STRING" id="131310.A0A0N4ZVJ9"/>
<evidence type="ECO:0000256" key="14">
    <source>
        <dbReference type="SAM" id="Phobius"/>
    </source>
</evidence>
<evidence type="ECO:0000256" key="11">
    <source>
        <dbReference type="ARBA" id="ARBA00023264"/>
    </source>
</evidence>
<evidence type="ECO:0000259" key="15">
    <source>
        <dbReference type="SMART" id="SM00563"/>
    </source>
</evidence>
<dbReference type="InterPro" id="IPR002123">
    <property type="entry name" value="Plipid/glycerol_acylTrfase"/>
</dbReference>
<feature type="domain" description="Phospholipid/glycerol acyltransferase" evidence="15">
    <location>
        <begin position="191"/>
        <end position="302"/>
    </location>
</feature>
<dbReference type="GO" id="GO:0008654">
    <property type="term" value="P:phospholipid biosynthetic process"/>
    <property type="evidence" value="ECO:0007669"/>
    <property type="project" value="UniProtKB-KW"/>
</dbReference>
<dbReference type="PANTHER" id="PTHR23063:SF53">
    <property type="entry name" value="PHOSPHOLIPID_GLYCEROL ACYLTRANSFERASE DOMAIN-CONTAINING PROTEIN"/>
    <property type="match status" value="1"/>
</dbReference>
<evidence type="ECO:0000256" key="3">
    <source>
        <dbReference type="ARBA" id="ARBA00008655"/>
    </source>
</evidence>
<evidence type="ECO:0000256" key="10">
    <source>
        <dbReference type="ARBA" id="ARBA00023209"/>
    </source>
</evidence>
<evidence type="ECO:0000256" key="12">
    <source>
        <dbReference type="ARBA" id="ARBA00023315"/>
    </source>
</evidence>
<dbReference type="GO" id="GO:0004366">
    <property type="term" value="F:glycerol-3-phosphate O-acyltransferase activity"/>
    <property type="evidence" value="ECO:0007669"/>
    <property type="project" value="TreeGrafter"/>
</dbReference>
<comment type="pathway">
    <text evidence="13">Phospholipid metabolism.</text>
</comment>
<feature type="transmembrane region" description="Helical" evidence="14">
    <location>
        <begin position="12"/>
        <end position="31"/>
    </location>
</feature>
<evidence type="ECO:0000256" key="9">
    <source>
        <dbReference type="ARBA" id="ARBA00023136"/>
    </source>
</evidence>
<proteinExistence type="inferred from homology"/>
<dbReference type="GO" id="GO:0016020">
    <property type="term" value="C:membrane"/>
    <property type="evidence" value="ECO:0007669"/>
    <property type="project" value="UniProtKB-SubCell"/>
</dbReference>
<dbReference type="CDD" id="cd07991">
    <property type="entry name" value="LPLAT_LPCAT1-like"/>
    <property type="match status" value="1"/>
</dbReference>
<dbReference type="SMART" id="SM00563">
    <property type="entry name" value="PlsC"/>
    <property type="match status" value="1"/>
</dbReference>
<dbReference type="InterPro" id="IPR045252">
    <property type="entry name" value="LPCAT1-like"/>
</dbReference>
<keyword evidence="8" id="KW-0443">Lipid metabolism</keyword>
<evidence type="ECO:0000256" key="4">
    <source>
        <dbReference type="ARBA" id="ARBA00022516"/>
    </source>
</evidence>
<evidence type="ECO:0000256" key="2">
    <source>
        <dbReference type="ARBA" id="ARBA00005189"/>
    </source>
</evidence>
<keyword evidence="5" id="KW-0808">Transferase</keyword>
<keyword evidence="7 14" id="KW-1133">Transmembrane helix</keyword>
<dbReference type="WBParaSite" id="PTRK_0001260200.1">
    <property type="protein sequence ID" value="PTRK_0001260200.1"/>
    <property type="gene ID" value="PTRK_0001260200"/>
</dbReference>
<dbReference type="SUPFAM" id="SSF69593">
    <property type="entry name" value="Glycerol-3-phosphate (1)-acyltransferase"/>
    <property type="match status" value="1"/>
</dbReference>
<dbReference type="PANTHER" id="PTHR23063">
    <property type="entry name" value="PHOSPHOLIPID ACYLTRANSFERASE"/>
    <property type="match status" value="1"/>
</dbReference>
<organism evidence="16 17">
    <name type="scientific">Parastrongyloides trichosuri</name>
    <name type="common">Possum-specific nematode worm</name>
    <dbReference type="NCBI Taxonomy" id="131310"/>
    <lineage>
        <taxon>Eukaryota</taxon>
        <taxon>Metazoa</taxon>
        <taxon>Ecdysozoa</taxon>
        <taxon>Nematoda</taxon>
        <taxon>Chromadorea</taxon>
        <taxon>Rhabditida</taxon>
        <taxon>Tylenchina</taxon>
        <taxon>Panagrolaimomorpha</taxon>
        <taxon>Strongyloidoidea</taxon>
        <taxon>Strongyloididae</taxon>
        <taxon>Parastrongyloides</taxon>
    </lineage>
</organism>
<evidence type="ECO:0000313" key="17">
    <source>
        <dbReference type="WBParaSite" id="PTRK_0001260200.1"/>
    </source>
</evidence>
<feature type="transmembrane region" description="Helical" evidence="14">
    <location>
        <begin position="129"/>
        <end position="149"/>
    </location>
</feature>
<comment type="pathway">
    <text evidence="2">Lipid metabolism.</text>
</comment>
<keyword evidence="10" id="KW-0594">Phospholipid biosynthesis</keyword>
<comment type="similarity">
    <text evidence="3">Belongs to the 1-acyl-sn-glycerol-3-phosphate acyltransferase family.</text>
</comment>
<keyword evidence="6 14" id="KW-0812">Transmembrane</keyword>
<evidence type="ECO:0000256" key="7">
    <source>
        <dbReference type="ARBA" id="ARBA00022989"/>
    </source>
</evidence>
<evidence type="ECO:0000256" key="1">
    <source>
        <dbReference type="ARBA" id="ARBA00004370"/>
    </source>
</evidence>
<dbReference type="GO" id="GO:0019432">
    <property type="term" value="P:triglyceride biosynthetic process"/>
    <property type="evidence" value="ECO:0007669"/>
    <property type="project" value="TreeGrafter"/>
</dbReference>
<keyword evidence="11" id="KW-1208">Phospholipid metabolism</keyword>
<keyword evidence="16" id="KW-1185">Reference proteome</keyword>
<keyword evidence="9 14" id="KW-0472">Membrane</keyword>
<evidence type="ECO:0000256" key="13">
    <source>
        <dbReference type="ARBA" id="ARBA00025707"/>
    </source>
</evidence>
<keyword evidence="12" id="KW-0012">Acyltransferase</keyword>